<organism evidence="1 2">
    <name type="scientific">Actinoplanes lutulentus</name>
    <dbReference type="NCBI Taxonomy" id="1287878"/>
    <lineage>
        <taxon>Bacteria</taxon>
        <taxon>Bacillati</taxon>
        <taxon>Actinomycetota</taxon>
        <taxon>Actinomycetes</taxon>
        <taxon>Micromonosporales</taxon>
        <taxon>Micromonosporaceae</taxon>
        <taxon>Actinoplanes</taxon>
    </lineage>
</organism>
<dbReference type="Gene3D" id="3.30.1310.10">
    <property type="entry name" value="Nucleoid-associated protein YbaB-like domain"/>
    <property type="match status" value="1"/>
</dbReference>
<evidence type="ECO:0000313" key="2">
    <source>
        <dbReference type="Proteomes" id="UP000249341"/>
    </source>
</evidence>
<dbReference type="GO" id="GO:0003677">
    <property type="term" value="F:DNA binding"/>
    <property type="evidence" value="ECO:0007669"/>
    <property type="project" value="UniProtKB-KW"/>
</dbReference>
<name>A0A327ZKY8_9ACTN</name>
<protein>
    <submittedName>
        <fullName evidence="1">YbaB/EbfC DNA-binding family protein</fullName>
    </submittedName>
</protein>
<dbReference type="EMBL" id="QLMJ01000001">
    <property type="protein sequence ID" value="RAK42945.1"/>
    <property type="molecule type" value="Genomic_DNA"/>
</dbReference>
<keyword evidence="2" id="KW-1185">Reference proteome</keyword>
<dbReference type="Pfam" id="PF02575">
    <property type="entry name" value="YbaB_DNA_bd"/>
    <property type="match status" value="1"/>
</dbReference>
<dbReference type="InterPro" id="IPR004401">
    <property type="entry name" value="YbaB/EbfC"/>
</dbReference>
<proteinExistence type="predicted"/>
<keyword evidence="1" id="KW-0238">DNA-binding</keyword>
<reference evidence="1 2" key="1">
    <citation type="submission" date="2018-06" db="EMBL/GenBank/DDBJ databases">
        <title>Genomic Encyclopedia of Type Strains, Phase III (KMG-III): the genomes of soil and plant-associated and newly described type strains.</title>
        <authorList>
            <person name="Whitman W."/>
        </authorList>
    </citation>
    <scope>NUCLEOTIDE SEQUENCE [LARGE SCALE GENOMIC DNA]</scope>
    <source>
        <strain evidence="1 2">CGMCC 4.7090</strain>
    </source>
</reference>
<comment type="caution">
    <text evidence="1">The sequence shown here is derived from an EMBL/GenBank/DDBJ whole genome shotgun (WGS) entry which is preliminary data.</text>
</comment>
<dbReference type="AlphaFoldDB" id="A0A327ZKY8"/>
<accession>A0A327ZKY8</accession>
<dbReference type="OrthoDB" id="3296871at2"/>
<dbReference type="Proteomes" id="UP000249341">
    <property type="component" value="Unassembled WGS sequence"/>
</dbReference>
<dbReference type="InterPro" id="IPR036894">
    <property type="entry name" value="YbaB-like_sf"/>
</dbReference>
<evidence type="ECO:0000313" key="1">
    <source>
        <dbReference type="EMBL" id="RAK42945.1"/>
    </source>
</evidence>
<sequence>MGSPRRHRADAVYLNPDDHLAEWQSRAQRTADAGLELAQRLQQVSATAQSSNSDVRVTVDHAGGLSGLALADHAMRLAPDELSRLIVATSQAAQARLAQHVADLVTRLHGADSPTADFVADAYAEAFPEPDPDDDAGYGRR</sequence>
<gene>
    <name evidence="1" type="ORF">B0I29_10175</name>
</gene>